<accession>A0A8C4QIA2</accession>
<feature type="domain" description="DUF5745" evidence="2">
    <location>
        <begin position="54"/>
        <end position="107"/>
    </location>
</feature>
<dbReference type="InterPro" id="IPR026619">
    <property type="entry name" value="CEP95"/>
</dbReference>
<dbReference type="GeneTree" id="ENSGT00390000005412"/>
<dbReference type="Ensembl" id="ENSEBUT00000016456.1">
    <property type="protein sequence ID" value="ENSEBUP00000015882.1"/>
    <property type="gene ID" value="ENSEBUG00000009982.1"/>
</dbReference>
<dbReference type="GO" id="GO:0005813">
    <property type="term" value="C:centrosome"/>
    <property type="evidence" value="ECO:0007669"/>
    <property type="project" value="InterPro"/>
</dbReference>
<evidence type="ECO:0000313" key="3">
    <source>
        <dbReference type="Ensembl" id="ENSEBUP00000015901.1"/>
    </source>
</evidence>
<proteinExistence type="predicted"/>
<dbReference type="Pfam" id="PF19016">
    <property type="entry name" value="DUF5745"/>
    <property type="match status" value="1"/>
</dbReference>
<feature type="region of interest" description="Disordered" evidence="1">
    <location>
        <begin position="286"/>
        <end position="319"/>
    </location>
</feature>
<dbReference type="GO" id="GO:0000922">
    <property type="term" value="C:spindle pole"/>
    <property type="evidence" value="ECO:0007669"/>
    <property type="project" value="InterPro"/>
</dbReference>
<reference evidence="3" key="1">
    <citation type="submission" date="2025-05" db="UniProtKB">
        <authorList>
            <consortium name="Ensembl"/>
        </authorList>
    </citation>
    <scope>IDENTIFICATION</scope>
</reference>
<organism evidence="3 4">
    <name type="scientific">Eptatretus burgeri</name>
    <name type="common">Inshore hagfish</name>
    <dbReference type="NCBI Taxonomy" id="7764"/>
    <lineage>
        <taxon>Eukaryota</taxon>
        <taxon>Metazoa</taxon>
        <taxon>Chordata</taxon>
        <taxon>Craniata</taxon>
        <taxon>Vertebrata</taxon>
        <taxon>Cyclostomata</taxon>
        <taxon>Myxini</taxon>
        <taxon>Myxiniformes</taxon>
        <taxon>Myxinidae</taxon>
        <taxon>Eptatretinae</taxon>
        <taxon>Eptatretus</taxon>
    </lineage>
</organism>
<name>A0A8C4QIA2_EPTBU</name>
<evidence type="ECO:0000256" key="1">
    <source>
        <dbReference type="SAM" id="MobiDB-lite"/>
    </source>
</evidence>
<dbReference type="Proteomes" id="UP000694388">
    <property type="component" value="Unplaced"/>
</dbReference>
<dbReference type="AlphaFoldDB" id="A0A8C4QIA2"/>
<dbReference type="PANTHER" id="PTHR22545:SF0">
    <property type="entry name" value="CENTROSOMAL PROTEIN OF 95 KDA"/>
    <property type="match status" value="1"/>
</dbReference>
<dbReference type="InterPro" id="IPR044039">
    <property type="entry name" value="DUF5745"/>
</dbReference>
<feature type="compositionally biased region" description="Low complexity" evidence="1">
    <location>
        <begin position="294"/>
        <end position="315"/>
    </location>
</feature>
<dbReference type="Ensembl" id="ENSEBUT00000016477.1">
    <property type="protein sequence ID" value="ENSEBUP00000015901.1"/>
    <property type="gene ID" value="ENSEBUG00000009982.1"/>
</dbReference>
<evidence type="ECO:0000313" key="4">
    <source>
        <dbReference type="Proteomes" id="UP000694388"/>
    </source>
</evidence>
<keyword evidence="4" id="KW-1185">Reference proteome</keyword>
<protein>
    <recommendedName>
        <fullName evidence="2">DUF5745 domain-containing protein</fullName>
    </recommendedName>
</protein>
<evidence type="ECO:0000259" key="2">
    <source>
        <dbReference type="Pfam" id="PF19016"/>
    </source>
</evidence>
<dbReference type="PANTHER" id="PTHR22545">
    <property type="entry name" value="CENTROSOMAL PROTEIN OF 95 KDA"/>
    <property type="match status" value="1"/>
</dbReference>
<sequence length="409" mass="45116">MDTISRPDVDKLNALLQRCSYYRKLNSLSECDASVFIFLYEHILSERVPGIFAVSRCQKDDIHNMQSLIDSLSLDYLQISLSHITGESVIRGDREAIKNLLEIFEGLLDYLTADNGNNENEVEEDLVAARAPQREYTNEGIASEGRPTSTTSSVEVLVPTREGEGTESTEELIRLGEMMQTLPSCSTDIHGSDSTSLSEHTLTSEESLFDLPSHFHPVTTHKILHGVLPSAILLQPPLQGKSSPSDLSEFLPTRSQWRGDLVQSTAEKTKKTVSFLPAWEPEEVHLPCSPVPGSPAGSTSLPQSSSSGHQISTVSPSADASDLIDPLSQCREHNIRSELELQCLAEQLAWQFKEKKQVIERALRLDQESPSKSSTVVEDNRLLSPHVEAEACGAVQVHYAGRICGKRTK</sequence>